<dbReference type="AlphaFoldDB" id="A0A0L6URS2"/>
<accession>A0A0L6URS2</accession>
<reference evidence="1 2" key="1">
    <citation type="submission" date="2015-08" db="EMBL/GenBank/DDBJ databases">
        <title>Next Generation Sequencing and Analysis of the Genome of Puccinia sorghi L Schw, the Causal Agent of Maize Common Rust.</title>
        <authorList>
            <person name="Rochi L."/>
            <person name="Burguener G."/>
            <person name="Darino M."/>
            <person name="Turjanski A."/>
            <person name="Kreff E."/>
            <person name="Dieguez M.J."/>
            <person name="Sacco F."/>
        </authorList>
    </citation>
    <scope>NUCLEOTIDE SEQUENCE [LARGE SCALE GENOMIC DNA]</scope>
    <source>
        <strain evidence="1 2">RO10H11247</strain>
    </source>
</reference>
<evidence type="ECO:0000313" key="2">
    <source>
        <dbReference type="Proteomes" id="UP000037035"/>
    </source>
</evidence>
<sequence length="377" mass="43010">HSCFSAGLRRKRNRKWPQCCYQRTLHRIDERKLKARNTSPVHIRSHNFSTEQPEHLNKMRKFDDMWVKRGVVVENRRRQIGWLERPHKFLPSSHSAPTNGRQGKQELTNSNVAVIYINYNTSQISVKFVKEFTDIRRGHGRIHDLNTITSRHTTQLLQSGGIYQALAFIAYFISPHLIESDIMLLSKKFHATRLSLFVLGTCLFFKKAVGIISCGICRSSAYIQTSPIQIPCTDGRSCGIHTCGAFRDATHYVCNKNECGEWKGYNEYVGDCNNHVSTCACQENWRGSKPKFFLLPRFLKFSSSEVTSHANLSTCGYESCIHATHHELKPLMGPNEEYKSFFIPEGKRGVLKSLTLPDGSPLISLWNELITFPGAIS</sequence>
<protein>
    <submittedName>
        <fullName evidence="1">Uncharacterized protein</fullName>
    </submittedName>
</protein>
<organism evidence="1 2">
    <name type="scientific">Puccinia sorghi</name>
    <dbReference type="NCBI Taxonomy" id="27349"/>
    <lineage>
        <taxon>Eukaryota</taxon>
        <taxon>Fungi</taxon>
        <taxon>Dikarya</taxon>
        <taxon>Basidiomycota</taxon>
        <taxon>Pucciniomycotina</taxon>
        <taxon>Pucciniomycetes</taxon>
        <taxon>Pucciniales</taxon>
        <taxon>Pucciniaceae</taxon>
        <taxon>Puccinia</taxon>
    </lineage>
</organism>
<dbReference type="EMBL" id="LAVV01009467">
    <property type="protein sequence ID" value="KNZ50535.1"/>
    <property type="molecule type" value="Genomic_DNA"/>
</dbReference>
<dbReference type="VEuPathDB" id="FungiDB:VP01_4369g1"/>
<evidence type="ECO:0000313" key="1">
    <source>
        <dbReference type="EMBL" id="KNZ50535.1"/>
    </source>
</evidence>
<comment type="caution">
    <text evidence="1">The sequence shown here is derived from an EMBL/GenBank/DDBJ whole genome shotgun (WGS) entry which is preliminary data.</text>
</comment>
<proteinExistence type="predicted"/>
<name>A0A0L6URS2_9BASI</name>
<gene>
    <name evidence="1" type="ORF">VP01_4369g1</name>
</gene>
<dbReference type="Proteomes" id="UP000037035">
    <property type="component" value="Unassembled WGS sequence"/>
</dbReference>
<keyword evidence="2" id="KW-1185">Reference proteome</keyword>
<feature type="non-terminal residue" evidence="1">
    <location>
        <position position="1"/>
    </location>
</feature>